<organism evidence="2 3">
    <name type="scientific">Pseudolycoriella hygida</name>
    <dbReference type="NCBI Taxonomy" id="35572"/>
    <lineage>
        <taxon>Eukaryota</taxon>
        <taxon>Metazoa</taxon>
        <taxon>Ecdysozoa</taxon>
        <taxon>Arthropoda</taxon>
        <taxon>Hexapoda</taxon>
        <taxon>Insecta</taxon>
        <taxon>Pterygota</taxon>
        <taxon>Neoptera</taxon>
        <taxon>Endopterygota</taxon>
        <taxon>Diptera</taxon>
        <taxon>Nematocera</taxon>
        <taxon>Sciaroidea</taxon>
        <taxon>Sciaridae</taxon>
        <taxon>Pseudolycoriella</taxon>
    </lineage>
</organism>
<protein>
    <submittedName>
        <fullName evidence="2">4-hydroxy-tetrahydrodipicolinate reductase</fullName>
    </submittedName>
</protein>
<dbReference type="Proteomes" id="UP001151699">
    <property type="component" value="Chromosome A"/>
</dbReference>
<dbReference type="Pfam" id="PF05173">
    <property type="entry name" value="DapB_C"/>
    <property type="match status" value="1"/>
</dbReference>
<dbReference type="AlphaFoldDB" id="A0A9Q0S671"/>
<dbReference type="PROSITE" id="PS01298">
    <property type="entry name" value="DAPB"/>
    <property type="match status" value="1"/>
</dbReference>
<keyword evidence="3" id="KW-1185">Reference proteome</keyword>
<dbReference type="InterPro" id="IPR036291">
    <property type="entry name" value="NAD(P)-bd_dom_sf"/>
</dbReference>
<proteinExistence type="predicted"/>
<dbReference type="InterPro" id="IPR023940">
    <property type="entry name" value="DHDPR_bac"/>
</dbReference>
<gene>
    <name evidence="2" type="primary">dapB</name>
    <name evidence="2" type="ORF">Bhyg_00070</name>
</gene>
<dbReference type="SUPFAM" id="SSF55347">
    <property type="entry name" value="Glyceraldehyde-3-phosphate dehydrogenase-like, C-terminal domain"/>
    <property type="match status" value="1"/>
</dbReference>
<dbReference type="InterPro" id="IPR022664">
    <property type="entry name" value="DapB_N_CS"/>
</dbReference>
<evidence type="ECO:0000313" key="2">
    <source>
        <dbReference type="EMBL" id="KAJ6644875.1"/>
    </source>
</evidence>
<feature type="domain" description="Dihydrodipicolinate reductase C-terminal" evidence="1">
    <location>
        <begin position="16"/>
        <end position="151"/>
    </location>
</feature>
<dbReference type="GO" id="GO:0009089">
    <property type="term" value="P:lysine biosynthetic process via diaminopimelate"/>
    <property type="evidence" value="ECO:0007669"/>
    <property type="project" value="InterPro"/>
</dbReference>
<evidence type="ECO:0000313" key="3">
    <source>
        <dbReference type="Proteomes" id="UP001151699"/>
    </source>
</evidence>
<dbReference type="InterPro" id="IPR022663">
    <property type="entry name" value="DapB_C"/>
</dbReference>
<dbReference type="OrthoDB" id="2390316at2759"/>
<dbReference type="Gene3D" id="3.30.360.10">
    <property type="entry name" value="Dihydrodipicolinate Reductase, domain 2"/>
    <property type="match status" value="1"/>
</dbReference>
<name>A0A9Q0S671_9DIPT</name>
<dbReference type="NCBIfam" id="TIGR00036">
    <property type="entry name" value="dapB"/>
    <property type="match status" value="1"/>
</dbReference>
<reference evidence="2" key="1">
    <citation type="submission" date="2022-07" db="EMBL/GenBank/DDBJ databases">
        <authorList>
            <person name="Trinca V."/>
            <person name="Uliana J.V.C."/>
            <person name="Torres T.T."/>
            <person name="Ward R.J."/>
            <person name="Monesi N."/>
        </authorList>
    </citation>
    <scope>NUCLEOTIDE SEQUENCE</scope>
    <source>
        <strain evidence="2">HSMRA1968</strain>
        <tissue evidence="2">Whole embryos</tissue>
    </source>
</reference>
<dbReference type="GO" id="GO:0019877">
    <property type="term" value="P:diaminopimelate biosynthetic process"/>
    <property type="evidence" value="ECO:0007669"/>
    <property type="project" value="TreeGrafter"/>
</dbReference>
<dbReference type="GO" id="GO:0005829">
    <property type="term" value="C:cytosol"/>
    <property type="evidence" value="ECO:0007669"/>
    <property type="project" value="TreeGrafter"/>
</dbReference>
<comment type="caution">
    <text evidence="2">The sequence shown here is derived from an EMBL/GenBank/DDBJ whole genome shotgun (WGS) entry which is preliminary data.</text>
</comment>
<dbReference type="SUPFAM" id="SSF51735">
    <property type="entry name" value="NAD(P)-binding Rossmann-fold domains"/>
    <property type="match status" value="1"/>
</dbReference>
<dbReference type="PANTHER" id="PTHR20836:SF0">
    <property type="entry name" value="4-HYDROXY-TETRAHYDRODIPICOLINATE REDUCTASE 1, CHLOROPLASTIC-RELATED"/>
    <property type="match status" value="1"/>
</dbReference>
<dbReference type="GO" id="GO:0008839">
    <property type="term" value="F:4-hydroxy-tetrahydrodipicolinate reductase"/>
    <property type="evidence" value="ECO:0007669"/>
    <property type="project" value="InterPro"/>
</dbReference>
<evidence type="ECO:0000259" key="1">
    <source>
        <dbReference type="Pfam" id="PF05173"/>
    </source>
</evidence>
<accession>A0A9Q0S671</accession>
<dbReference type="PANTHER" id="PTHR20836">
    <property type="entry name" value="DIHYDRODIPICOLINATE REDUCTASE"/>
    <property type="match status" value="1"/>
</dbReference>
<dbReference type="EMBL" id="WJQU01000001">
    <property type="protein sequence ID" value="KAJ6644875.1"/>
    <property type="molecule type" value="Genomic_DNA"/>
</dbReference>
<sequence>MSHELAILYSPNMSLGANLLARLAVEASKYLNKNYDIEILEYHHRLKNDAPSGTAIMLGKTLAEARNLDFHDCAVFSRPSIGKRKANEIGIVSVRGGQIHGKHEILFLGDHEIFSLQHTALSKESFANGAIQAAIWIADKEAGLYSMQELM</sequence>